<dbReference type="FunCoup" id="Q6C7D8">
    <property type="interactions" value="1021"/>
</dbReference>
<dbReference type="GO" id="GO:0006364">
    <property type="term" value="P:rRNA processing"/>
    <property type="evidence" value="ECO:0000318"/>
    <property type="project" value="GO_Central"/>
</dbReference>
<dbReference type="SUPFAM" id="SSF50978">
    <property type="entry name" value="WD40 repeat-like"/>
    <property type="match status" value="1"/>
</dbReference>
<feature type="domain" description="U3 small nucleolar RNA-associated protein 15 C-terminal" evidence="6">
    <location>
        <begin position="352"/>
        <end position="497"/>
    </location>
</feature>
<organism evidence="7 8">
    <name type="scientific">Yarrowia lipolytica (strain CLIB 122 / E 150)</name>
    <name type="common">Yeast</name>
    <name type="synonym">Candida lipolytica</name>
    <dbReference type="NCBI Taxonomy" id="284591"/>
    <lineage>
        <taxon>Eukaryota</taxon>
        <taxon>Fungi</taxon>
        <taxon>Dikarya</taxon>
        <taxon>Ascomycota</taxon>
        <taxon>Saccharomycotina</taxon>
        <taxon>Dipodascomycetes</taxon>
        <taxon>Dipodascales</taxon>
        <taxon>Dipodascales incertae sedis</taxon>
        <taxon>Yarrowia</taxon>
    </lineage>
</organism>
<keyword evidence="4" id="KW-0677">Repeat</keyword>
<evidence type="ECO:0000256" key="5">
    <source>
        <dbReference type="ARBA" id="ARBA00023242"/>
    </source>
</evidence>
<dbReference type="KEGG" id="yli:2912046"/>
<evidence type="ECO:0000313" key="8">
    <source>
        <dbReference type="Proteomes" id="UP000001300"/>
    </source>
</evidence>
<dbReference type="GO" id="GO:0034511">
    <property type="term" value="F:U3 snoRNA binding"/>
    <property type="evidence" value="ECO:0007669"/>
    <property type="project" value="EnsemblFungi"/>
</dbReference>
<dbReference type="GO" id="GO:0033553">
    <property type="term" value="C:rDNA heterochromatin"/>
    <property type="evidence" value="ECO:0007669"/>
    <property type="project" value="EnsemblFungi"/>
</dbReference>
<keyword evidence="5" id="KW-0539">Nucleus</keyword>
<proteinExistence type="predicted"/>
<reference evidence="7 8" key="1">
    <citation type="journal article" date="2004" name="Nature">
        <title>Genome evolution in yeasts.</title>
        <authorList>
            <consortium name="Genolevures"/>
            <person name="Dujon B."/>
            <person name="Sherman D."/>
            <person name="Fischer G."/>
            <person name="Durrens P."/>
            <person name="Casaregola S."/>
            <person name="Lafontaine I."/>
            <person name="de Montigny J."/>
            <person name="Marck C."/>
            <person name="Neuveglise C."/>
            <person name="Talla E."/>
            <person name="Goffard N."/>
            <person name="Frangeul L."/>
            <person name="Aigle M."/>
            <person name="Anthouard V."/>
            <person name="Babour A."/>
            <person name="Barbe V."/>
            <person name="Barnay S."/>
            <person name="Blanchin S."/>
            <person name="Beckerich J.M."/>
            <person name="Beyne E."/>
            <person name="Bleykasten C."/>
            <person name="Boisrame A."/>
            <person name="Boyer J."/>
            <person name="Cattolico L."/>
            <person name="Confanioleri F."/>
            <person name="de Daruvar A."/>
            <person name="Despons L."/>
            <person name="Fabre E."/>
            <person name="Fairhead C."/>
            <person name="Ferry-Dumazet H."/>
            <person name="Groppi A."/>
            <person name="Hantraye F."/>
            <person name="Hennequin C."/>
            <person name="Jauniaux N."/>
            <person name="Joyet P."/>
            <person name="Kachouri R."/>
            <person name="Kerrest A."/>
            <person name="Koszul R."/>
            <person name="Lemaire M."/>
            <person name="Lesur I."/>
            <person name="Ma L."/>
            <person name="Muller H."/>
            <person name="Nicaud J.M."/>
            <person name="Nikolski M."/>
            <person name="Oztas S."/>
            <person name="Ozier-Kalogeropoulos O."/>
            <person name="Pellenz S."/>
            <person name="Potier S."/>
            <person name="Richard G.F."/>
            <person name="Straub M.L."/>
            <person name="Suleau A."/>
            <person name="Swennene D."/>
            <person name="Tekaia F."/>
            <person name="Wesolowski-Louvel M."/>
            <person name="Westhof E."/>
            <person name="Wirth B."/>
            <person name="Zeniou-Meyer M."/>
            <person name="Zivanovic I."/>
            <person name="Bolotin-Fukuhara M."/>
            <person name="Thierry A."/>
            <person name="Bouchier C."/>
            <person name="Caudron B."/>
            <person name="Scarpelli C."/>
            <person name="Gaillardin C."/>
            <person name="Weissenbach J."/>
            <person name="Wincker P."/>
            <person name="Souciet J.L."/>
        </authorList>
    </citation>
    <scope>NUCLEOTIDE SEQUENCE [LARGE SCALE GENOMIC DNA]</scope>
    <source>
        <strain evidence="8">CLIB 122 / E 150</strain>
    </source>
</reference>
<dbReference type="InterPro" id="IPR001680">
    <property type="entry name" value="WD40_rpt"/>
</dbReference>
<evidence type="ECO:0000256" key="3">
    <source>
        <dbReference type="ARBA" id="ARBA00022574"/>
    </source>
</evidence>
<evidence type="ECO:0000256" key="2">
    <source>
        <dbReference type="ARBA" id="ARBA00022552"/>
    </source>
</evidence>
<dbReference type="GO" id="GO:0032040">
    <property type="term" value="C:small-subunit processome"/>
    <property type="evidence" value="ECO:0007669"/>
    <property type="project" value="EnsemblFungi"/>
</dbReference>
<dbReference type="GO" id="GO:0005730">
    <property type="term" value="C:nucleolus"/>
    <property type="evidence" value="ECO:0000318"/>
    <property type="project" value="GO_Central"/>
</dbReference>
<keyword evidence="8" id="KW-1185">Reference proteome</keyword>
<dbReference type="Pfam" id="PF00400">
    <property type="entry name" value="WD40"/>
    <property type="match status" value="3"/>
</dbReference>
<dbReference type="Proteomes" id="UP000001300">
    <property type="component" value="Chromosome E"/>
</dbReference>
<name>Q6C7D8_YARLI</name>
<dbReference type="GO" id="GO:0000462">
    <property type="term" value="P:maturation of SSU-rRNA from tricistronic rRNA transcript (SSU-rRNA, 5.8S rRNA, LSU-rRNA)"/>
    <property type="evidence" value="ECO:0007669"/>
    <property type="project" value="EnsemblFungi"/>
</dbReference>
<dbReference type="OrthoDB" id="431715at2759"/>
<dbReference type="OMA" id="ATYQVVH"/>
<evidence type="ECO:0000256" key="1">
    <source>
        <dbReference type="ARBA" id="ARBA00004604"/>
    </source>
</evidence>
<dbReference type="AlphaFoldDB" id="Q6C7D8"/>
<dbReference type="PANTHER" id="PTHR19924:SF26">
    <property type="entry name" value="U3 SMALL NUCLEOLAR RNA-ASSOCIATED PROTEIN 15 HOMOLOG"/>
    <property type="match status" value="1"/>
</dbReference>
<dbReference type="VEuPathDB" id="FungiDB:YALI0_E01628g"/>
<evidence type="ECO:0000313" key="7">
    <source>
        <dbReference type="EMBL" id="CAG79003.1"/>
    </source>
</evidence>
<dbReference type="EMBL" id="CR382131">
    <property type="protein sequence ID" value="CAG79003.1"/>
    <property type="molecule type" value="Genomic_DNA"/>
</dbReference>
<dbReference type="Gene3D" id="2.130.10.10">
    <property type="entry name" value="YVTN repeat-like/Quinoprotein amine dehydrogenase"/>
    <property type="match status" value="1"/>
</dbReference>
<dbReference type="STRING" id="284591.Q6C7D8"/>
<dbReference type="GO" id="GO:0045943">
    <property type="term" value="P:positive regulation of transcription by RNA polymerase I"/>
    <property type="evidence" value="ECO:0000318"/>
    <property type="project" value="GO_Central"/>
</dbReference>
<evidence type="ECO:0000256" key="4">
    <source>
        <dbReference type="ARBA" id="ARBA00022737"/>
    </source>
</evidence>
<dbReference type="PANTHER" id="PTHR19924">
    <property type="entry name" value="UTP15 U3 SMALL NUCLEOLAR RNA-ASSOCIATED PROTEIN 15 FAMILY MEMBER"/>
    <property type="match status" value="1"/>
</dbReference>
<dbReference type="HOGENOM" id="CLU_021102_0_0_1"/>
<dbReference type="InterPro" id="IPR015943">
    <property type="entry name" value="WD40/YVTN_repeat-like_dom_sf"/>
</dbReference>
<sequence length="499" mass="55019">MSAPLNRLTIAKEVKKGSDLTPEQKFWKTYRSPLLVKEYNAISHVSFNHHNDFAVTSSTRIQIFSGKTRKVTKTISRFKDTVYCGEFRSDGKLIVAGDATGLVQIFDAVSRNILVTLQASQLATHVTKFHPTNLTTLLTASDDRSVKLYDITSSTPLIEFEGAQDYVRCGEFVDANVVAAGSYDGTVRLYDARSGKTPISSLAQDHPVEDVLYHNGMVLSAGGPIVKAWDMTTGKTIRQMGNFSKTVTCLAPTHGASGFFAGSLDGHVKVFDDTSFKVTYGWKYGSGVLCTGMSLDSQHIVAGLVSGIVAVRTQQPKKDEKISNGRVLDQKAAVEEEKKKKAEGPVLGGTKYEGQFEHVIVEEHERPNKKLLKRYENLLLGFRWGDALDAALSGEHLETSVLALEELKKRGKVRAALLNRDEDSLEPLFEFATKAIADSRYINIVADYVAVVLDMYTSVITKSPILEERVSEFYDALKSEVETAKESKKIQGMLELLSV</sequence>
<evidence type="ECO:0000259" key="6">
    <source>
        <dbReference type="Pfam" id="PF09384"/>
    </source>
</evidence>
<dbReference type="Pfam" id="PF09384">
    <property type="entry name" value="UTP15_C"/>
    <property type="match status" value="1"/>
</dbReference>
<protein>
    <submittedName>
        <fullName evidence="7">YALI0E01628p</fullName>
    </submittedName>
</protein>
<gene>
    <name evidence="7" type="ORF">YALI0_E01628g</name>
</gene>
<keyword evidence="2" id="KW-0698">rRNA processing</keyword>
<dbReference type="InterPro" id="IPR018983">
    <property type="entry name" value="U3_snoRNA-assocProt_15_C"/>
</dbReference>
<dbReference type="InParanoid" id="Q6C7D8"/>
<accession>Q6C7D8</accession>
<dbReference type="GO" id="GO:0034455">
    <property type="term" value="C:t-UTP complex"/>
    <property type="evidence" value="ECO:0007669"/>
    <property type="project" value="EnsemblFungi"/>
</dbReference>
<comment type="subcellular location">
    <subcellularLocation>
        <location evidence="1">Nucleus</location>
        <location evidence="1">Nucleolus</location>
    </subcellularLocation>
</comment>
<dbReference type="InterPro" id="IPR036322">
    <property type="entry name" value="WD40_repeat_dom_sf"/>
</dbReference>
<keyword evidence="3" id="KW-0853">WD repeat</keyword>
<dbReference type="SMART" id="SM00320">
    <property type="entry name" value="WD40"/>
    <property type="match status" value="6"/>
</dbReference>